<gene>
    <name evidence="1" type="ORF">FVE85_7731</name>
</gene>
<evidence type="ECO:0000313" key="1">
    <source>
        <dbReference type="EMBL" id="KAA8491310.1"/>
    </source>
</evidence>
<comment type="caution">
    <text evidence="1">The sequence shown here is derived from an EMBL/GenBank/DDBJ whole genome shotgun (WGS) entry which is preliminary data.</text>
</comment>
<protein>
    <submittedName>
        <fullName evidence="1">Uncharacterized protein</fullName>
    </submittedName>
</protein>
<reference evidence="2" key="1">
    <citation type="journal article" date="2019" name="Nat. Commun.">
        <title>Expansion of phycobilisome linker gene families in mesophilic red algae.</title>
        <authorList>
            <person name="Lee J."/>
            <person name="Kim D."/>
            <person name="Bhattacharya D."/>
            <person name="Yoon H.S."/>
        </authorList>
    </citation>
    <scope>NUCLEOTIDE SEQUENCE [LARGE SCALE GENOMIC DNA]</scope>
    <source>
        <strain evidence="2">CCMP 1328</strain>
    </source>
</reference>
<dbReference type="AlphaFoldDB" id="A0A5J4YKA0"/>
<organism evidence="1 2">
    <name type="scientific">Porphyridium purpureum</name>
    <name type="common">Red alga</name>
    <name type="synonym">Porphyridium cruentum</name>
    <dbReference type="NCBI Taxonomy" id="35688"/>
    <lineage>
        <taxon>Eukaryota</taxon>
        <taxon>Rhodophyta</taxon>
        <taxon>Bangiophyceae</taxon>
        <taxon>Porphyridiales</taxon>
        <taxon>Porphyridiaceae</taxon>
        <taxon>Porphyridium</taxon>
    </lineage>
</organism>
<sequence length="251" mass="27385">MHELKLSADDDDVDFDDEMKESHFWRKGSATFVCPGSTLAPSLQAVSRRAGWSPGVALGIYLHCESATDQNVGRMAVGLPVNDLGFAALSPGFKNGADKGDIDQRRGKFMAGRTTAMNQTLLASPIFHFSYLDSISAPKHTLRFNPLFTDKSVRALAALLVCDTSASQPFEITRMRPKESTAVRWQHAQMEASIGHSLAPRNAKAENSEVHADEASKGGWHWCPEASVFSKLPENYMLPSFGVLAALDLCD</sequence>
<evidence type="ECO:0000313" key="2">
    <source>
        <dbReference type="Proteomes" id="UP000324585"/>
    </source>
</evidence>
<dbReference type="EMBL" id="VRMN01000014">
    <property type="protein sequence ID" value="KAA8491310.1"/>
    <property type="molecule type" value="Genomic_DNA"/>
</dbReference>
<keyword evidence="2" id="KW-1185">Reference proteome</keyword>
<proteinExistence type="predicted"/>
<name>A0A5J4YKA0_PORPP</name>
<accession>A0A5J4YKA0</accession>
<dbReference type="Proteomes" id="UP000324585">
    <property type="component" value="Unassembled WGS sequence"/>
</dbReference>